<feature type="non-terminal residue" evidence="2">
    <location>
        <position position="123"/>
    </location>
</feature>
<evidence type="ECO:0008006" key="3">
    <source>
        <dbReference type="Google" id="ProtNLM"/>
    </source>
</evidence>
<organism evidence="2">
    <name type="scientific">marine metagenome</name>
    <dbReference type="NCBI Taxonomy" id="408172"/>
    <lineage>
        <taxon>unclassified sequences</taxon>
        <taxon>metagenomes</taxon>
        <taxon>ecological metagenomes</taxon>
    </lineage>
</organism>
<dbReference type="SUPFAM" id="SSF53187">
    <property type="entry name" value="Zn-dependent exopeptidases"/>
    <property type="match status" value="1"/>
</dbReference>
<gene>
    <name evidence="2" type="ORF">METZ01_LOCUS385686</name>
</gene>
<evidence type="ECO:0000313" key="2">
    <source>
        <dbReference type="EMBL" id="SVD32832.1"/>
    </source>
</evidence>
<dbReference type="Gene3D" id="3.40.630.10">
    <property type="entry name" value="Zn peptidases"/>
    <property type="match status" value="1"/>
</dbReference>
<protein>
    <recommendedName>
        <fullName evidence="3">Peptidase M28 domain-containing protein</fullName>
    </recommendedName>
</protein>
<sequence length="123" mass="13844">MNLLFFALSSLFFPQSESEANTAERLREYVEHLASDKMEGRAAGYPGNDRAAKYLVDLLKEWGVKPAGRGGSYFQPFEFRKRNDRGPRSESGKAPTRNVAAWIPGSDRKLKKEVVVIGAHFDH</sequence>
<dbReference type="EMBL" id="UINC01143735">
    <property type="protein sequence ID" value="SVD32832.1"/>
    <property type="molecule type" value="Genomic_DNA"/>
</dbReference>
<evidence type="ECO:0000256" key="1">
    <source>
        <dbReference type="SAM" id="MobiDB-lite"/>
    </source>
</evidence>
<proteinExistence type="predicted"/>
<feature type="region of interest" description="Disordered" evidence="1">
    <location>
        <begin position="68"/>
        <end position="98"/>
    </location>
</feature>
<reference evidence="2" key="1">
    <citation type="submission" date="2018-05" db="EMBL/GenBank/DDBJ databases">
        <authorList>
            <person name="Lanie J.A."/>
            <person name="Ng W.-L."/>
            <person name="Kazmierczak K.M."/>
            <person name="Andrzejewski T.M."/>
            <person name="Davidsen T.M."/>
            <person name="Wayne K.J."/>
            <person name="Tettelin H."/>
            <person name="Glass J.I."/>
            <person name="Rusch D."/>
            <person name="Podicherti R."/>
            <person name="Tsui H.-C.T."/>
            <person name="Winkler M.E."/>
        </authorList>
    </citation>
    <scope>NUCLEOTIDE SEQUENCE</scope>
</reference>
<accession>A0A382UFD4</accession>
<name>A0A382UFD4_9ZZZZ</name>
<dbReference type="AlphaFoldDB" id="A0A382UFD4"/>
<feature type="compositionally biased region" description="Basic and acidic residues" evidence="1">
    <location>
        <begin position="78"/>
        <end position="91"/>
    </location>
</feature>